<dbReference type="GO" id="GO:0000795">
    <property type="term" value="C:synaptonemal complex"/>
    <property type="evidence" value="ECO:0007669"/>
    <property type="project" value="InterPro"/>
</dbReference>
<gene>
    <name evidence="5" type="primary">Nfu_g_1_020683</name>
</gene>
<comment type="similarity">
    <text evidence="1">Belongs to the SYCE family.</text>
</comment>
<accession>A0A1A8CCL7</accession>
<dbReference type="PANTHER" id="PTHR21731:SF1">
    <property type="entry name" value="SYNAPTONEMAL COMPLEX CENTRAL ELEMENT PROTEIN 1-LIKE"/>
    <property type="match status" value="1"/>
</dbReference>
<dbReference type="EMBL" id="HADZ01012882">
    <property type="protein sequence ID" value="SBP76823.1"/>
    <property type="molecule type" value="Transcribed_RNA"/>
</dbReference>
<feature type="coiled-coil region" evidence="4">
    <location>
        <begin position="124"/>
        <end position="195"/>
    </location>
</feature>
<keyword evidence="2 4" id="KW-0175">Coiled coil</keyword>
<proteinExistence type="inferred from homology"/>
<dbReference type="Pfam" id="PF15233">
    <property type="entry name" value="SYCE1"/>
    <property type="match status" value="1"/>
</dbReference>
<reference evidence="5" key="2">
    <citation type="submission" date="2016-06" db="EMBL/GenBank/DDBJ databases">
        <title>The genome of a short-lived fish provides insights into sex chromosome evolution and the genetic control of aging.</title>
        <authorList>
            <person name="Reichwald K."/>
            <person name="Felder M."/>
            <person name="Petzold A."/>
            <person name="Koch P."/>
            <person name="Groth M."/>
            <person name="Platzer M."/>
        </authorList>
    </citation>
    <scope>NUCLEOTIDE SEQUENCE</scope>
    <source>
        <tissue evidence="5">Brain</tissue>
    </source>
</reference>
<name>A0A1A8CCL7_NOTKA</name>
<dbReference type="InterPro" id="IPR026676">
    <property type="entry name" value="SYCE1"/>
</dbReference>
<dbReference type="GO" id="GO:0007130">
    <property type="term" value="P:synaptonemal complex assembly"/>
    <property type="evidence" value="ECO:0007669"/>
    <property type="project" value="InterPro"/>
</dbReference>
<dbReference type="AlphaFoldDB" id="A0A1A8CCL7"/>
<reference evidence="5" key="1">
    <citation type="submission" date="2016-05" db="EMBL/GenBank/DDBJ databases">
        <authorList>
            <person name="Lavstsen T."/>
            <person name="Jespersen J.S."/>
        </authorList>
    </citation>
    <scope>NUCLEOTIDE SEQUENCE</scope>
    <source>
        <tissue evidence="5">Brain</tissue>
    </source>
</reference>
<organism evidence="5">
    <name type="scientific">Nothobranchius kadleci</name>
    <name type="common">African annual killifish</name>
    <dbReference type="NCBI Taxonomy" id="1051664"/>
    <lineage>
        <taxon>Eukaryota</taxon>
        <taxon>Metazoa</taxon>
        <taxon>Chordata</taxon>
        <taxon>Craniata</taxon>
        <taxon>Vertebrata</taxon>
        <taxon>Euteleostomi</taxon>
        <taxon>Actinopterygii</taxon>
        <taxon>Neopterygii</taxon>
        <taxon>Teleostei</taxon>
        <taxon>Neoteleostei</taxon>
        <taxon>Acanthomorphata</taxon>
        <taxon>Ovalentaria</taxon>
        <taxon>Atherinomorphae</taxon>
        <taxon>Cyprinodontiformes</taxon>
        <taxon>Nothobranchiidae</taxon>
        <taxon>Nothobranchius</taxon>
    </lineage>
</organism>
<evidence type="ECO:0000256" key="3">
    <source>
        <dbReference type="ARBA" id="ARBA00023254"/>
    </source>
</evidence>
<evidence type="ECO:0000313" key="5">
    <source>
        <dbReference type="EMBL" id="SBP76823.1"/>
    </source>
</evidence>
<evidence type="ECO:0000256" key="2">
    <source>
        <dbReference type="ARBA" id="ARBA00023054"/>
    </source>
</evidence>
<keyword evidence="3" id="KW-0469">Meiosis</keyword>
<evidence type="ECO:0008006" key="6">
    <source>
        <dbReference type="Google" id="ProtNLM"/>
    </source>
</evidence>
<evidence type="ECO:0000256" key="4">
    <source>
        <dbReference type="SAM" id="Coils"/>
    </source>
</evidence>
<dbReference type="PANTHER" id="PTHR21731">
    <property type="entry name" value="SYNAPTONEMAL COMPLEX CENTRAL ELEMENT PROTEIN 1-LIKE"/>
    <property type="match status" value="1"/>
</dbReference>
<sequence>MEELSGCSVEEMINLTTLKEGDLLQPPKVTQLTEILRKLQKGQATIKNEYEELKSAKEALLKELESLHTKAYELEGLVKDKRELITKLQLQCEDSEQECCRQLKKNKESKDLLEQRRCEIQEVRLKHRKLRMKFENQLQQLTEQFKQLHSVFTPERLPYELELAENTKDQLLSTEQLKLSQLHQVNEELEEMKKQK</sequence>
<feature type="coiled-coil region" evidence="4">
    <location>
        <begin position="36"/>
        <end position="98"/>
    </location>
</feature>
<evidence type="ECO:0000256" key="1">
    <source>
        <dbReference type="ARBA" id="ARBA00010094"/>
    </source>
</evidence>
<protein>
    <recommendedName>
        <fullName evidence="6">Synaptonemal complex central element protein 1</fullName>
    </recommendedName>
</protein>